<dbReference type="RefSeq" id="WP_220197808.1">
    <property type="nucleotide sequence ID" value="NZ_BNJF01000004.1"/>
</dbReference>
<organism evidence="2 3">
    <name type="scientific">Ktedonospora formicarum</name>
    <dbReference type="NCBI Taxonomy" id="2778364"/>
    <lineage>
        <taxon>Bacteria</taxon>
        <taxon>Bacillati</taxon>
        <taxon>Chloroflexota</taxon>
        <taxon>Ktedonobacteria</taxon>
        <taxon>Ktedonobacterales</taxon>
        <taxon>Ktedonobacteraceae</taxon>
        <taxon>Ktedonospora</taxon>
    </lineage>
</organism>
<dbReference type="EMBL" id="BNJF01000004">
    <property type="protein sequence ID" value="GHO48617.1"/>
    <property type="molecule type" value="Genomic_DNA"/>
</dbReference>
<reference evidence="2" key="1">
    <citation type="submission" date="2020-10" db="EMBL/GenBank/DDBJ databases">
        <title>Taxonomic study of unclassified bacteria belonging to the class Ktedonobacteria.</title>
        <authorList>
            <person name="Yabe S."/>
            <person name="Wang C.M."/>
            <person name="Zheng Y."/>
            <person name="Sakai Y."/>
            <person name="Cavaletti L."/>
            <person name="Monciardini P."/>
            <person name="Donadio S."/>
        </authorList>
    </citation>
    <scope>NUCLEOTIDE SEQUENCE</scope>
    <source>
        <strain evidence="2">SOSP1-1</strain>
    </source>
</reference>
<keyword evidence="3" id="KW-1185">Reference proteome</keyword>
<sequence>MSLHPQSLPAIPEETARVARSLFPKGNRYMWLRDEFGALYHDEQFTSLYPSNGQFAEQPWRLALISIIQYMENYSDRQVILV</sequence>
<name>A0A8J3I229_9CHLR</name>
<evidence type="ECO:0000313" key="3">
    <source>
        <dbReference type="Proteomes" id="UP000612362"/>
    </source>
</evidence>
<dbReference type="Proteomes" id="UP000612362">
    <property type="component" value="Unassembled WGS sequence"/>
</dbReference>
<feature type="domain" description="Transposase InsH N-terminal" evidence="1">
    <location>
        <begin position="38"/>
        <end position="80"/>
    </location>
</feature>
<protein>
    <recommendedName>
        <fullName evidence="1">Transposase InsH N-terminal domain-containing protein</fullName>
    </recommendedName>
</protein>
<evidence type="ECO:0000259" key="1">
    <source>
        <dbReference type="Pfam" id="PF05598"/>
    </source>
</evidence>
<accession>A0A8J3I229</accession>
<dbReference type="Pfam" id="PF05598">
    <property type="entry name" value="DUF772"/>
    <property type="match status" value="1"/>
</dbReference>
<evidence type="ECO:0000313" key="2">
    <source>
        <dbReference type="EMBL" id="GHO48617.1"/>
    </source>
</evidence>
<comment type="caution">
    <text evidence="2">The sequence shown here is derived from an EMBL/GenBank/DDBJ whole genome shotgun (WGS) entry which is preliminary data.</text>
</comment>
<gene>
    <name evidence="2" type="ORF">KSX_67800</name>
</gene>
<dbReference type="AlphaFoldDB" id="A0A8J3I229"/>
<proteinExistence type="predicted"/>
<dbReference type="InterPro" id="IPR008490">
    <property type="entry name" value="Transposase_InsH_N"/>
</dbReference>